<evidence type="ECO:0000313" key="1">
    <source>
        <dbReference type="EMBL" id="GFO05927.1"/>
    </source>
</evidence>
<keyword evidence="2" id="KW-1185">Reference proteome</keyword>
<dbReference type="Proteomes" id="UP000735302">
    <property type="component" value="Unassembled WGS sequence"/>
</dbReference>
<evidence type="ECO:0000313" key="2">
    <source>
        <dbReference type="Proteomes" id="UP000735302"/>
    </source>
</evidence>
<dbReference type="PANTHER" id="PTHR16165:SF5">
    <property type="entry name" value="NXPE FAMILY MEMBER 3"/>
    <property type="match status" value="1"/>
</dbReference>
<dbReference type="AlphaFoldDB" id="A0AAV4AFW3"/>
<protein>
    <submittedName>
        <fullName evidence="1">Nxpe family member 1</fullName>
    </submittedName>
</protein>
<proteinExistence type="predicted"/>
<comment type="caution">
    <text evidence="1">The sequence shown here is derived from an EMBL/GenBank/DDBJ whole genome shotgun (WGS) entry which is preliminary data.</text>
</comment>
<organism evidence="1 2">
    <name type="scientific">Plakobranchus ocellatus</name>
    <dbReference type="NCBI Taxonomy" id="259542"/>
    <lineage>
        <taxon>Eukaryota</taxon>
        <taxon>Metazoa</taxon>
        <taxon>Spiralia</taxon>
        <taxon>Lophotrochozoa</taxon>
        <taxon>Mollusca</taxon>
        <taxon>Gastropoda</taxon>
        <taxon>Heterobranchia</taxon>
        <taxon>Euthyneura</taxon>
        <taxon>Panpulmonata</taxon>
        <taxon>Sacoglossa</taxon>
        <taxon>Placobranchoidea</taxon>
        <taxon>Plakobranchidae</taxon>
        <taxon>Plakobranchus</taxon>
    </lineage>
</organism>
<name>A0AAV4AFW3_9GAST</name>
<gene>
    <name evidence="1" type="ORF">PoB_003243200</name>
</gene>
<dbReference type="EMBL" id="BLXT01003755">
    <property type="protein sequence ID" value="GFO05927.1"/>
    <property type="molecule type" value="Genomic_DNA"/>
</dbReference>
<sequence>MGRIKNLIQSVSQSQSQNMQHFGGVLTDIPKYQGPTFPNVTPCTHLFLSNIHHLVRPLLPQQSQVISPLSNLSNPSDQWAKWRSPPHPELSVHPWTGRSLQPLFSDMRPFTLQSDYDYLQNHIISAGLNISRIAQLKVDYDSLDIESELLSEAPLLDPHKIPHETHTKVYLLNPRPEYSIGQKVAIRIDVHDGYGQLLPRGGDLVWVWLYETDKGAAVAANVKDFRNGTYLAEVPVLWIGTIKVGGSILDVVNIFSWYMLLWMFEY</sequence>
<accession>A0AAV4AFW3</accession>
<dbReference type="PANTHER" id="PTHR16165">
    <property type="entry name" value="NXPE FAMILY MEMBER"/>
    <property type="match status" value="1"/>
</dbReference>
<reference evidence="1 2" key="1">
    <citation type="journal article" date="2021" name="Elife">
        <title>Chloroplast acquisition without the gene transfer in kleptoplastic sea slugs, Plakobranchus ocellatus.</title>
        <authorList>
            <person name="Maeda T."/>
            <person name="Takahashi S."/>
            <person name="Yoshida T."/>
            <person name="Shimamura S."/>
            <person name="Takaki Y."/>
            <person name="Nagai Y."/>
            <person name="Toyoda A."/>
            <person name="Suzuki Y."/>
            <person name="Arimoto A."/>
            <person name="Ishii H."/>
            <person name="Satoh N."/>
            <person name="Nishiyama T."/>
            <person name="Hasebe M."/>
            <person name="Maruyama T."/>
            <person name="Minagawa J."/>
            <person name="Obokata J."/>
            <person name="Shigenobu S."/>
        </authorList>
    </citation>
    <scope>NUCLEOTIDE SEQUENCE [LARGE SCALE GENOMIC DNA]</scope>
</reference>